<dbReference type="Proteomes" id="UP000001070">
    <property type="component" value="Unassembled WGS sequence"/>
</dbReference>
<proteinExistence type="predicted"/>
<dbReference type="AlphaFoldDB" id="B4K0D2"/>
<gene>
    <name evidence="2" type="primary">Dgri\GH24948</name>
    <name evidence="2" type="ORF">Dgri_GH24948</name>
</gene>
<dbReference type="EMBL" id="CH916415">
    <property type="protein sequence ID" value="EDV94253.1"/>
    <property type="molecule type" value="Genomic_DNA"/>
</dbReference>
<sequence length="191" mass="21465">MLMLSDFKCLLSLCSELGNSNINSNSVTVSIRFILNNNLNSNRSSSNNNLHRFSKIYRRFLSNSTKRKIDVTKFARCLVIQSTPSNNRNTRSNTSSSNARSSNTNSNSTYSKNGSNSDDIVWNVNGLANDVNELELFIPRHQIDVMLVCETHSCSRSHYRLPGYGIRLGMLNTISGVQRWTLAVGLRLRIA</sequence>
<name>B4K0D2_DROGR</name>
<evidence type="ECO:0000313" key="2">
    <source>
        <dbReference type="EMBL" id="EDV94253.1"/>
    </source>
</evidence>
<evidence type="ECO:0000256" key="1">
    <source>
        <dbReference type="SAM" id="MobiDB-lite"/>
    </source>
</evidence>
<dbReference type="SUPFAM" id="SSF56219">
    <property type="entry name" value="DNase I-like"/>
    <property type="match status" value="1"/>
</dbReference>
<dbReference type="InParanoid" id="B4K0D2"/>
<organism evidence="3">
    <name type="scientific">Drosophila grimshawi</name>
    <name type="common">Hawaiian fruit fly</name>
    <name type="synonym">Idiomyia grimshawi</name>
    <dbReference type="NCBI Taxonomy" id="7222"/>
    <lineage>
        <taxon>Eukaryota</taxon>
        <taxon>Metazoa</taxon>
        <taxon>Ecdysozoa</taxon>
        <taxon>Arthropoda</taxon>
        <taxon>Hexapoda</taxon>
        <taxon>Insecta</taxon>
        <taxon>Pterygota</taxon>
        <taxon>Neoptera</taxon>
        <taxon>Endopterygota</taxon>
        <taxon>Diptera</taxon>
        <taxon>Brachycera</taxon>
        <taxon>Muscomorpha</taxon>
        <taxon>Ephydroidea</taxon>
        <taxon>Drosophilidae</taxon>
        <taxon>Drosophila</taxon>
        <taxon>Hawaiian Drosophila</taxon>
    </lineage>
</organism>
<accession>B4K0D2</accession>
<protein>
    <submittedName>
        <fullName evidence="2">GH24948</fullName>
    </submittedName>
</protein>
<reference evidence="2 3" key="1">
    <citation type="journal article" date="2007" name="Nature">
        <title>Evolution of genes and genomes on the Drosophila phylogeny.</title>
        <authorList>
            <consortium name="Drosophila 12 Genomes Consortium"/>
            <person name="Clark A.G."/>
            <person name="Eisen M.B."/>
            <person name="Smith D.R."/>
            <person name="Bergman C.M."/>
            <person name="Oliver B."/>
            <person name="Markow T.A."/>
            <person name="Kaufman T.C."/>
            <person name="Kellis M."/>
            <person name="Gelbart W."/>
            <person name="Iyer V.N."/>
            <person name="Pollard D.A."/>
            <person name="Sackton T.B."/>
            <person name="Larracuente A.M."/>
            <person name="Singh N.D."/>
            <person name="Abad J.P."/>
            <person name="Abt D.N."/>
            <person name="Adryan B."/>
            <person name="Aguade M."/>
            <person name="Akashi H."/>
            <person name="Anderson W.W."/>
            <person name="Aquadro C.F."/>
            <person name="Ardell D.H."/>
            <person name="Arguello R."/>
            <person name="Artieri C.G."/>
            <person name="Barbash D.A."/>
            <person name="Barker D."/>
            <person name="Barsanti P."/>
            <person name="Batterham P."/>
            <person name="Batzoglou S."/>
            <person name="Begun D."/>
            <person name="Bhutkar A."/>
            <person name="Blanco E."/>
            <person name="Bosak S.A."/>
            <person name="Bradley R.K."/>
            <person name="Brand A.D."/>
            <person name="Brent M.R."/>
            <person name="Brooks A.N."/>
            <person name="Brown R.H."/>
            <person name="Butlin R.K."/>
            <person name="Caggese C."/>
            <person name="Calvi B.R."/>
            <person name="Bernardo de Carvalho A."/>
            <person name="Caspi A."/>
            <person name="Castrezana S."/>
            <person name="Celniker S.E."/>
            <person name="Chang J.L."/>
            <person name="Chapple C."/>
            <person name="Chatterji S."/>
            <person name="Chinwalla A."/>
            <person name="Civetta A."/>
            <person name="Clifton S.W."/>
            <person name="Comeron J.M."/>
            <person name="Costello J.C."/>
            <person name="Coyne J.A."/>
            <person name="Daub J."/>
            <person name="David R.G."/>
            <person name="Delcher A.L."/>
            <person name="Delehaunty K."/>
            <person name="Do C.B."/>
            <person name="Ebling H."/>
            <person name="Edwards K."/>
            <person name="Eickbush T."/>
            <person name="Evans J.D."/>
            <person name="Filipski A."/>
            <person name="Findeiss S."/>
            <person name="Freyhult E."/>
            <person name="Fulton L."/>
            <person name="Fulton R."/>
            <person name="Garcia A.C."/>
            <person name="Gardiner A."/>
            <person name="Garfield D.A."/>
            <person name="Garvin B.E."/>
            <person name="Gibson G."/>
            <person name="Gilbert D."/>
            <person name="Gnerre S."/>
            <person name="Godfrey J."/>
            <person name="Good R."/>
            <person name="Gotea V."/>
            <person name="Gravely B."/>
            <person name="Greenberg A.J."/>
            <person name="Griffiths-Jones S."/>
            <person name="Gross S."/>
            <person name="Guigo R."/>
            <person name="Gustafson E.A."/>
            <person name="Haerty W."/>
            <person name="Hahn M.W."/>
            <person name="Halligan D.L."/>
            <person name="Halpern A.L."/>
            <person name="Halter G.M."/>
            <person name="Han M.V."/>
            <person name="Heger A."/>
            <person name="Hillier L."/>
            <person name="Hinrichs A.S."/>
            <person name="Holmes I."/>
            <person name="Hoskins R.A."/>
            <person name="Hubisz M.J."/>
            <person name="Hultmark D."/>
            <person name="Huntley M.A."/>
            <person name="Jaffe D.B."/>
            <person name="Jagadeeshan S."/>
            <person name="Jeck W.R."/>
            <person name="Johnson J."/>
            <person name="Jones C.D."/>
            <person name="Jordan W.C."/>
            <person name="Karpen G.H."/>
            <person name="Kataoka E."/>
            <person name="Keightley P.D."/>
            <person name="Kheradpour P."/>
            <person name="Kirkness E.F."/>
            <person name="Koerich L.B."/>
            <person name="Kristiansen K."/>
            <person name="Kudrna D."/>
            <person name="Kulathinal R.J."/>
            <person name="Kumar S."/>
            <person name="Kwok R."/>
            <person name="Lander E."/>
            <person name="Langley C.H."/>
            <person name="Lapoint R."/>
            <person name="Lazzaro B.P."/>
            <person name="Lee S.J."/>
            <person name="Levesque L."/>
            <person name="Li R."/>
            <person name="Lin C.F."/>
            <person name="Lin M.F."/>
            <person name="Lindblad-Toh K."/>
            <person name="Llopart A."/>
            <person name="Long M."/>
            <person name="Low L."/>
            <person name="Lozovsky E."/>
            <person name="Lu J."/>
            <person name="Luo M."/>
            <person name="Machado C.A."/>
            <person name="Makalowski W."/>
            <person name="Marzo M."/>
            <person name="Matsuda M."/>
            <person name="Matzkin L."/>
            <person name="McAllister B."/>
            <person name="McBride C.S."/>
            <person name="McKernan B."/>
            <person name="McKernan K."/>
            <person name="Mendez-Lago M."/>
            <person name="Minx P."/>
            <person name="Mollenhauer M.U."/>
            <person name="Montooth K."/>
            <person name="Mount S.M."/>
            <person name="Mu X."/>
            <person name="Myers E."/>
            <person name="Negre B."/>
            <person name="Newfeld S."/>
            <person name="Nielsen R."/>
            <person name="Noor M.A."/>
            <person name="O'Grady P."/>
            <person name="Pachter L."/>
            <person name="Papaceit M."/>
            <person name="Parisi M.J."/>
            <person name="Parisi M."/>
            <person name="Parts L."/>
            <person name="Pedersen J.S."/>
            <person name="Pesole G."/>
            <person name="Phillippy A.M."/>
            <person name="Ponting C.P."/>
            <person name="Pop M."/>
            <person name="Porcelli D."/>
            <person name="Powell J.R."/>
            <person name="Prohaska S."/>
            <person name="Pruitt K."/>
            <person name="Puig M."/>
            <person name="Quesneville H."/>
            <person name="Ram K.R."/>
            <person name="Rand D."/>
            <person name="Rasmussen M.D."/>
            <person name="Reed L.K."/>
            <person name="Reenan R."/>
            <person name="Reily A."/>
            <person name="Remington K.A."/>
            <person name="Rieger T.T."/>
            <person name="Ritchie M.G."/>
            <person name="Robin C."/>
            <person name="Rogers Y.H."/>
            <person name="Rohde C."/>
            <person name="Rozas J."/>
            <person name="Rubenfield M.J."/>
            <person name="Ruiz A."/>
            <person name="Russo S."/>
            <person name="Salzberg S.L."/>
            <person name="Sanchez-Gracia A."/>
            <person name="Saranga D.J."/>
            <person name="Sato H."/>
            <person name="Schaeffer S.W."/>
            <person name="Schatz M.C."/>
            <person name="Schlenke T."/>
            <person name="Schwartz R."/>
            <person name="Segarra C."/>
            <person name="Singh R.S."/>
            <person name="Sirot L."/>
            <person name="Sirota M."/>
            <person name="Sisneros N.B."/>
            <person name="Smith C.D."/>
            <person name="Smith T.F."/>
            <person name="Spieth J."/>
            <person name="Stage D.E."/>
            <person name="Stark A."/>
            <person name="Stephan W."/>
            <person name="Strausberg R.L."/>
            <person name="Strempel S."/>
            <person name="Sturgill D."/>
            <person name="Sutton G."/>
            <person name="Sutton G.G."/>
            <person name="Tao W."/>
            <person name="Teichmann S."/>
            <person name="Tobari Y.N."/>
            <person name="Tomimura Y."/>
            <person name="Tsolas J.M."/>
            <person name="Valente V.L."/>
            <person name="Venter E."/>
            <person name="Venter J.C."/>
            <person name="Vicario S."/>
            <person name="Vieira F.G."/>
            <person name="Vilella A.J."/>
            <person name="Villasante A."/>
            <person name="Walenz B."/>
            <person name="Wang J."/>
            <person name="Wasserman M."/>
            <person name="Watts T."/>
            <person name="Wilson D."/>
            <person name="Wilson R.K."/>
            <person name="Wing R.A."/>
            <person name="Wolfner M.F."/>
            <person name="Wong A."/>
            <person name="Wong G.K."/>
            <person name="Wu C.I."/>
            <person name="Wu G."/>
            <person name="Yamamoto D."/>
            <person name="Yang H.P."/>
            <person name="Yang S.P."/>
            <person name="Yorke J.A."/>
            <person name="Yoshida K."/>
            <person name="Zdobnov E."/>
            <person name="Zhang P."/>
            <person name="Zhang Y."/>
            <person name="Zimin A.V."/>
            <person name="Baldwin J."/>
            <person name="Abdouelleil A."/>
            <person name="Abdulkadir J."/>
            <person name="Abebe A."/>
            <person name="Abera B."/>
            <person name="Abreu J."/>
            <person name="Acer S.C."/>
            <person name="Aftuck L."/>
            <person name="Alexander A."/>
            <person name="An P."/>
            <person name="Anderson E."/>
            <person name="Anderson S."/>
            <person name="Arachi H."/>
            <person name="Azer M."/>
            <person name="Bachantsang P."/>
            <person name="Barry A."/>
            <person name="Bayul T."/>
            <person name="Berlin A."/>
            <person name="Bessette D."/>
            <person name="Bloom T."/>
            <person name="Blye J."/>
            <person name="Boguslavskiy L."/>
            <person name="Bonnet C."/>
            <person name="Boukhgalter B."/>
            <person name="Bourzgui I."/>
            <person name="Brown A."/>
            <person name="Cahill P."/>
            <person name="Channer S."/>
            <person name="Cheshatsang Y."/>
            <person name="Chuda L."/>
            <person name="Citroen M."/>
            <person name="Collymore A."/>
            <person name="Cooke P."/>
            <person name="Costello M."/>
            <person name="D'Aco K."/>
            <person name="Daza R."/>
            <person name="De Haan G."/>
            <person name="DeGray S."/>
            <person name="DeMaso C."/>
            <person name="Dhargay N."/>
            <person name="Dooley K."/>
            <person name="Dooley E."/>
            <person name="Doricent M."/>
            <person name="Dorje P."/>
            <person name="Dorjee K."/>
            <person name="Dupes A."/>
            <person name="Elong R."/>
            <person name="Falk J."/>
            <person name="Farina A."/>
            <person name="Faro S."/>
            <person name="Ferguson D."/>
            <person name="Fisher S."/>
            <person name="Foley C.D."/>
            <person name="Franke A."/>
            <person name="Friedrich D."/>
            <person name="Gadbois L."/>
            <person name="Gearin G."/>
            <person name="Gearin C.R."/>
            <person name="Giannoukos G."/>
            <person name="Goode T."/>
            <person name="Graham J."/>
            <person name="Grandbois E."/>
            <person name="Grewal S."/>
            <person name="Gyaltsen K."/>
            <person name="Hafez N."/>
            <person name="Hagos B."/>
            <person name="Hall J."/>
            <person name="Henson C."/>
            <person name="Hollinger A."/>
            <person name="Honan T."/>
            <person name="Huard M.D."/>
            <person name="Hughes L."/>
            <person name="Hurhula B."/>
            <person name="Husby M.E."/>
            <person name="Kamat A."/>
            <person name="Kanga B."/>
            <person name="Kashin S."/>
            <person name="Khazanovich D."/>
            <person name="Kisner P."/>
            <person name="Lance K."/>
            <person name="Lara M."/>
            <person name="Lee W."/>
            <person name="Lennon N."/>
            <person name="Letendre F."/>
            <person name="LeVine R."/>
            <person name="Lipovsky A."/>
            <person name="Liu X."/>
            <person name="Liu J."/>
            <person name="Liu S."/>
            <person name="Lokyitsang T."/>
            <person name="Lokyitsang Y."/>
            <person name="Lubonja R."/>
            <person name="Lui A."/>
            <person name="MacDonald P."/>
            <person name="Magnisalis V."/>
            <person name="Maru K."/>
            <person name="Matthews C."/>
            <person name="McCusker W."/>
            <person name="McDonough S."/>
            <person name="Mehta T."/>
            <person name="Meldrim J."/>
            <person name="Meneus L."/>
            <person name="Mihai O."/>
            <person name="Mihalev A."/>
            <person name="Mihova T."/>
            <person name="Mittelman R."/>
            <person name="Mlenga V."/>
            <person name="Montmayeur A."/>
            <person name="Mulrain L."/>
            <person name="Navidi A."/>
            <person name="Naylor J."/>
            <person name="Negash T."/>
            <person name="Nguyen T."/>
            <person name="Nguyen N."/>
            <person name="Nicol R."/>
            <person name="Norbu C."/>
            <person name="Norbu N."/>
            <person name="Novod N."/>
            <person name="O'Neill B."/>
            <person name="Osman S."/>
            <person name="Markiewicz E."/>
            <person name="Oyono O.L."/>
            <person name="Patti C."/>
            <person name="Phunkhang P."/>
            <person name="Pierre F."/>
            <person name="Priest M."/>
            <person name="Raghuraman S."/>
            <person name="Rege F."/>
            <person name="Reyes R."/>
            <person name="Rise C."/>
            <person name="Rogov P."/>
            <person name="Ross K."/>
            <person name="Ryan E."/>
            <person name="Settipalli S."/>
            <person name="Shea T."/>
            <person name="Sherpa N."/>
            <person name="Shi L."/>
            <person name="Shih D."/>
            <person name="Sparrow T."/>
            <person name="Spaulding J."/>
            <person name="Stalker J."/>
            <person name="Stange-Thomann N."/>
            <person name="Stavropoulos S."/>
            <person name="Stone C."/>
            <person name="Strader C."/>
            <person name="Tesfaye S."/>
            <person name="Thomson T."/>
            <person name="Thoulutsang Y."/>
            <person name="Thoulutsang D."/>
            <person name="Topham K."/>
            <person name="Topping I."/>
            <person name="Tsamla T."/>
            <person name="Vassiliev H."/>
            <person name="Vo A."/>
            <person name="Wangchuk T."/>
            <person name="Wangdi T."/>
            <person name="Weiand M."/>
            <person name="Wilkinson J."/>
            <person name="Wilson A."/>
            <person name="Yadav S."/>
            <person name="Young G."/>
            <person name="Yu Q."/>
            <person name="Zembek L."/>
            <person name="Zhong D."/>
            <person name="Zimmer A."/>
            <person name="Zwirko Z."/>
            <person name="Jaffe D.B."/>
            <person name="Alvarez P."/>
            <person name="Brockman W."/>
            <person name="Butler J."/>
            <person name="Chin C."/>
            <person name="Gnerre S."/>
            <person name="Grabherr M."/>
            <person name="Kleber M."/>
            <person name="Mauceli E."/>
            <person name="MacCallum I."/>
        </authorList>
    </citation>
    <scope>NUCLEOTIDE SEQUENCE [LARGE SCALE GENOMIC DNA]</scope>
    <source>
        <strain evidence="3">Tucson 15287-2541.00</strain>
    </source>
</reference>
<evidence type="ECO:0000313" key="3">
    <source>
        <dbReference type="Proteomes" id="UP000001070"/>
    </source>
</evidence>
<feature type="region of interest" description="Disordered" evidence="1">
    <location>
        <begin position="85"/>
        <end position="112"/>
    </location>
</feature>
<dbReference type="InterPro" id="IPR036691">
    <property type="entry name" value="Endo/exonu/phosph_ase_sf"/>
</dbReference>
<keyword evidence="3" id="KW-1185">Reference proteome</keyword>
<dbReference type="HOGENOM" id="CLU_1422854_0_0_1"/>